<dbReference type="InterPro" id="IPR010982">
    <property type="entry name" value="Lambda_DNA-bd_dom_sf"/>
</dbReference>
<dbReference type="InterPro" id="IPR001387">
    <property type="entry name" value="Cro/C1-type_HTH"/>
</dbReference>
<dbReference type="RefSeq" id="WP_349278179.1">
    <property type="nucleotide sequence ID" value="NZ_CBCSCU010000061.1"/>
</dbReference>
<dbReference type="CDD" id="cd00093">
    <property type="entry name" value="HTH_XRE"/>
    <property type="match status" value="1"/>
</dbReference>
<reference evidence="1" key="1">
    <citation type="submission" date="2024-05" db="EMBL/GenBank/DDBJ databases">
        <authorList>
            <person name="Bunk B."/>
            <person name="Swiderski J."/>
            <person name="Sproer C."/>
            <person name="Thiel V."/>
        </authorList>
    </citation>
    <scope>NUCLEOTIDE SEQUENCE</scope>
    <source>
        <strain evidence="1">DSM 17735</strain>
    </source>
</reference>
<dbReference type="SUPFAM" id="SSF47413">
    <property type="entry name" value="lambda repressor-like DNA-binding domains"/>
    <property type="match status" value="1"/>
</dbReference>
<evidence type="ECO:0000313" key="1">
    <source>
        <dbReference type="EMBL" id="XBP69511.1"/>
    </source>
</evidence>
<gene>
    <name evidence="1" type="ORF">ABLV49_16705</name>
</gene>
<accession>A0AAU7LPJ7</accession>
<sequence>MHALAALGWKQSDFCRKAGLDKNTPSRWINGKTPVPAWVPAYLGAMADIKRLHQVYIEPDA</sequence>
<proteinExistence type="predicted"/>
<protein>
    <submittedName>
        <fullName evidence="1">Helix-turn-helix transcriptional regulator</fullName>
    </submittedName>
</protein>
<dbReference type="EMBL" id="CP157675">
    <property type="protein sequence ID" value="XBP69511.1"/>
    <property type="molecule type" value="Genomic_DNA"/>
</dbReference>
<organism evidence="1">
    <name type="scientific">Polaromonas hydrogenivorans</name>
    <dbReference type="NCBI Taxonomy" id="335476"/>
    <lineage>
        <taxon>Bacteria</taxon>
        <taxon>Pseudomonadati</taxon>
        <taxon>Pseudomonadota</taxon>
        <taxon>Betaproteobacteria</taxon>
        <taxon>Burkholderiales</taxon>
        <taxon>Comamonadaceae</taxon>
        <taxon>Polaromonas</taxon>
    </lineage>
</organism>
<dbReference type="GO" id="GO:0003677">
    <property type="term" value="F:DNA binding"/>
    <property type="evidence" value="ECO:0007669"/>
    <property type="project" value="InterPro"/>
</dbReference>
<name>A0AAU7LPJ7_9BURK</name>
<dbReference type="AlphaFoldDB" id="A0AAU7LPJ7"/>
<dbReference type="Gene3D" id="1.10.260.40">
    <property type="entry name" value="lambda repressor-like DNA-binding domains"/>
    <property type="match status" value="1"/>
</dbReference>